<evidence type="ECO:0000256" key="6">
    <source>
        <dbReference type="ARBA" id="ARBA00022833"/>
    </source>
</evidence>
<dbReference type="Pfam" id="PF10601">
    <property type="entry name" value="zf-LITAF-like"/>
    <property type="match status" value="1"/>
</dbReference>
<dbReference type="Proteomes" id="UP000001819">
    <property type="component" value="Chromosome 3"/>
</dbReference>
<evidence type="ECO:0000256" key="7">
    <source>
        <dbReference type="ARBA" id="ARBA00023136"/>
    </source>
</evidence>
<dbReference type="RefSeq" id="XP_001360487.4">
    <property type="nucleotide sequence ID" value="XM_001360450.4"/>
</dbReference>
<keyword evidence="7" id="KW-0472">Membrane</keyword>
<reference evidence="10" key="2">
    <citation type="submission" date="2025-08" db="UniProtKB">
        <authorList>
            <consortium name="RefSeq"/>
        </authorList>
    </citation>
    <scope>IDENTIFICATION</scope>
    <source>
        <strain evidence="10">MV-25-SWS-2005</strain>
        <tissue evidence="10">Whole body</tissue>
    </source>
</reference>
<dbReference type="GO" id="GO:0005765">
    <property type="term" value="C:lysosomal membrane"/>
    <property type="evidence" value="ECO:0007669"/>
    <property type="project" value="UniProtKB-SubCell"/>
</dbReference>
<feature type="domain" description="LITAF" evidence="8">
    <location>
        <begin position="52"/>
        <end position="135"/>
    </location>
</feature>
<keyword evidence="6" id="KW-0862">Zinc</keyword>
<dbReference type="InterPro" id="IPR006629">
    <property type="entry name" value="LITAF"/>
</dbReference>
<dbReference type="AlphaFoldDB" id="A0A6I8UT37"/>
<dbReference type="GO" id="GO:0031902">
    <property type="term" value="C:late endosome membrane"/>
    <property type="evidence" value="ECO:0007669"/>
    <property type="project" value="UniProtKB-SubCell"/>
</dbReference>
<dbReference type="FunCoup" id="A0A6I8UT37">
    <property type="interactions" value="117"/>
</dbReference>
<comment type="similarity">
    <text evidence="4">Belongs to the CDIP1/LITAF family.</text>
</comment>
<evidence type="ECO:0000313" key="9">
    <source>
        <dbReference type="Proteomes" id="UP000001819"/>
    </source>
</evidence>
<protein>
    <submittedName>
        <fullName evidence="10">Lipopolysaccharide-induced tumor necrosis factor-alpha factor homolog</fullName>
    </submittedName>
</protein>
<dbReference type="InParanoid" id="A0A6I8UT37"/>
<keyword evidence="5" id="KW-0479">Metal-binding</keyword>
<evidence type="ECO:0000256" key="3">
    <source>
        <dbReference type="ARBA" id="ARBA00004630"/>
    </source>
</evidence>
<dbReference type="PANTHER" id="PTHR23292:SF14">
    <property type="entry name" value="FI16615P1-RELATED"/>
    <property type="match status" value="1"/>
</dbReference>
<gene>
    <name evidence="10" type="primary">LOC4803833</name>
</gene>
<accession>A0A6I8UT37</accession>
<evidence type="ECO:0000256" key="2">
    <source>
        <dbReference type="ARBA" id="ARBA00004481"/>
    </source>
</evidence>
<evidence type="ECO:0000313" key="10">
    <source>
        <dbReference type="RefSeq" id="XP_001360487.4"/>
    </source>
</evidence>
<evidence type="ECO:0000256" key="4">
    <source>
        <dbReference type="ARBA" id="ARBA00005975"/>
    </source>
</evidence>
<dbReference type="PROSITE" id="PS51837">
    <property type="entry name" value="LITAF"/>
    <property type="match status" value="1"/>
</dbReference>
<evidence type="ECO:0000256" key="1">
    <source>
        <dbReference type="ARBA" id="ARBA00004414"/>
    </source>
</evidence>
<comment type="subcellular location">
    <subcellularLocation>
        <location evidence="2">Endosome membrane</location>
        <topology evidence="2">Peripheral membrane protein</topology>
    </subcellularLocation>
    <subcellularLocation>
        <location evidence="1">Late endosome membrane</location>
    </subcellularLocation>
    <subcellularLocation>
        <location evidence="3">Lysosome membrane</location>
        <topology evidence="3">Peripheral membrane protein</topology>
        <orientation evidence="3">Cytoplasmic side</orientation>
    </subcellularLocation>
</comment>
<evidence type="ECO:0000256" key="5">
    <source>
        <dbReference type="ARBA" id="ARBA00022723"/>
    </source>
</evidence>
<organism evidence="9 10">
    <name type="scientific">Drosophila pseudoobscura pseudoobscura</name>
    <name type="common">Fruit fly</name>
    <dbReference type="NCBI Taxonomy" id="46245"/>
    <lineage>
        <taxon>Eukaryota</taxon>
        <taxon>Metazoa</taxon>
        <taxon>Ecdysozoa</taxon>
        <taxon>Arthropoda</taxon>
        <taxon>Hexapoda</taxon>
        <taxon>Insecta</taxon>
        <taxon>Pterygota</taxon>
        <taxon>Neoptera</taxon>
        <taxon>Endopterygota</taxon>
        <taxon>Diptera</taxon>
        <taxon>Brachycera</taxon>
        <taxon>Muscomorpha</taxon>
        <taxon>Ephydroidea</taxon>
        <taxon>Drosophilidae</taxon>
        <taxon>Drosophila</taxon>
        <taxon>Sophophora</taxon>
    </lineage>
</organism>
<evidence type="ECO:0000259" key="8">
    <source>
        <dbReference type="PROSITE" id="PS51837"/>
    </source>
</evidence>
<dbReference type="PANTHER" id="PTHR23292">
    <property type="entry name" value="LIPOPOLYSACCHARIDE-INDUCED TUMOR NECROSIS FACTOR-ALPHA FACTOR"/>
    <property type="match status" value="1"/>
</dbReference>
<sequence>MGSRNGFSACHTMNMNTPQVVITAETFEPVSQPITLTPGTVVATQQPIYNLNQIGTGDSSLKVGWKPMQVRCPSCQGEVQTSLITSSTTTTHLCALILYICCLWPCVVLPYCFNYCKNVRHFCPNCGNHIGTYSI</sequence>
<dbReference type="SMART" id="SM00714">
    <property type="entry name" value="LITAF"/>
    <property type="match status" value="1"/>
</dbReference>
<keyword evidence="9" id="KW-1185">Reference proteome</keyword>
<name>A0A6I8UT37_DROPS</name>
<reference evidence="9" key="1">
    <citation type="submission" date="2024-06" db="UniProtKB">
        <authorList>
            <consortium name="RefSeq"/>
        </authorList>
    </citation>
    <scope>NUCLEOTIDE SEQUENCE [LARGE SCALE GENOMIC DNA]</scope>
    <source>
        <strain evidence="9">MV2-25</strain>
    </source>
</reference>
<dbReference type="GO" id="GO:0008270">
    <property type="term" value="F:zinc ion binding"/>
    <property type="evidence" value="ECO:0007669"/>
    <property type="project" value="TreeGrafter"/>
</dbReference>
<proteinExistence type="inferred from homology"/>
<dbReference type="InterPro" id="IPR037519">
    <property type="entry name" value="LITAF_fam"/>
</dbReference>
<dbReference type="KEGG" id="dpo:4803833"/>